<dbReference type="InParanoid" id="E8R2G1"/>
<evidence type="ECO:0000313" key="3">
    <source>
        <dbReference type="Proteomes" id="UP000008631"/>
    </source>
</evidence>
<dbReference type="AlphaFoldDB" id="E8R2G1"/>
<dbReference type="EMBL" id="CP002353">
    <property type="protein sequence ID" value="ADV61446.1"/>
    <property type="molecule type" value="Genomic_DNA"/>
</dbReference>
<accession>E8R2G1</accession>
<proteinExistence type="predicted"/>
<name>E8R2G1_ISOPI</name>
<dbReference type="KEGG" id="ipa:Isop_0856"/>
<reference key="1">
    <citation type="submission" date="2010-11" db="EMBL/GenBank/DDBJ databases">
        <title>The complete sequence of chromosome of Isophaera pallida ATCC 43644.</title>
        <authorList>
            <consortium name="US DOE Joint Genome Institute (JGI-PGF)"/>
            <person name="Lucas S."/>
            <person name="Copeland A."/>
            <person name="Lapidus A."/>
            <person name="Bruce D."/>
            <person name="Goodwin L."/>
            <person name="Pitluck S."/>
            <person name="Kyrpides N."/>
            <person name="Mavromatis K."/>
            <person name="Pagani I."/>
            <person name="Ivanova N."/>
            <person name="Saunders E."/>
            <person name="Brettin T."/>
            <person name="Detter J.C."/>
            <person name="Han C."/>
            <person name="Tapia R."/>
            <person name="Land M."/>
            <person name="Hauser L."/>
            <person name="Markowitz V."/>
            <person name="Cheng J.-F."/>
            <person name="Hugenholtz P."/>
            <person name="Woyke T."/>
            <person name="Wu D."/>
            <person name="Eisen J.A."/>
        </authorList>
    </citation>
    <scope>NUCLEOTIDE SEQUENCE</scope>
    <source>
        <strain>ATCC 43644</strain>
    </source>
</reference>
<sequence>MSTSKPYELIATPGWDQPPRTLAEWIDAFKHLGYQAKEVVETDSGRWLEVAELGIRGYVERAGPTVEAINFELPGIDHHDAAHAVRQAAVQLGFEVHTDDDLNDLDPELAGEELDEED</sequence>
<dbReference type="Proteomes" id="UP000008631">
    <property type="component" value="Chromosome"/>
</dbReference>
<organism evidence="2 3">
    <name type="scientific">Isosphaera pallida (strain ATCC 43644 / DSM 9630 / IS1B)</name>
    <dbReference type="NCBI Taxonomy" id="575540"/>
    <lineage>
        <taxon>Bacteria</taxon>
        <taxon>Pseudomonadati</taxon>
        <taxon>Planctomycetota</taxon>
        <taxon>Planctomycetia</taxon>
        <taxon>Isosphaerales</taxon>
        <taxon>Isosphaeraceae</taxon>
        <taxon>Isosphaera</taxon>
    </lineage>
</organism>
<evidence type="ECO:0000256" key="1">
    <source>
        <dbReference type="SAM" id="MobiDB-lite"/>
    </source>
</evidence>
<dbReference type="eggNOG" id="ENOG502ZWAA">
    <property type="taxonomic scope" value="Bacteria"/>
</dbReference>
<feature type="region of interest" description="Disordered" evidence="1">
    <location>
        <begin position="99"/>
        <end position="118"/>
    </location>
</feature>
<feature type="compositionally biased region" description="Acidic residues" evidence="1">
    <location>
        <begin position="101"/>
        <end position="118"/>
    </location>
</feature>
<evidence type="ECO:0000313" key="2">
    <source>
        <dbReference type="EMBL" id="ADV61446.1"/>
    </source>
</evidence>
<reference evidence="2 3" key="2">
    <citation type="journal article" date="2011" name="Stand. Genomic Sci.">
        <title>Complete genome sequence of Isosphaera pallida type strain (IS1B).</title>
        <authorList>
            <consortium name="US DOE Joint Genome Institute (JGI-PGF)"/>
            <person name="Goker M."/>
            <person name="Cleland D."/>
            <person name="Saunders E."/>
            <person name="Lapidus A."/>
            <person name="Nolan M."/>
            <person name="Lucas S."/>
            <person name="Hammon N."/>
            <person name="Deshpande S."/>
            <person name="Cheng J.F."/>
            <person name="Tapia R."/>
            <person name="Han C."/>
            <person name="Goodwin L."/>
            <person name="Pitluck S."/>
            <person name="Liolios K."/>
            <person name="Pagani I."/>
            <person name="Ivanova N."/>
            <person name="Mavromatis K."/>
            <person name="Pati A."/>
            <person name="Chen A."/>
            <person name="Palaniappan K."/>
            <person name="Land M."/>
            <person name="Hauser L."/>
            <person name="Chang Y.J."/>
            <person name="Jeffries C.D."/>
            <person name="Detter J.C."/>
            <person name="Beck B."/>
            <person name="Woyke T."/>
            <person name="Bristow J."/>
            <person name="Eisen J.A."/>
            <person name="Markowitz V."/>
            <person name="Hugenholtz P."/>
            <person name="Kyrpides N.C."/>
            <person name="Klenk H.P."/>
        </authorList>
    </citation>
    <scope>NUCLEOTIDE SEQUENCE [LARGE SCALE GENOMIC DNA]</scope>
    <source>
        <strain evidence="3">ATCC 43644 / DSM 9630 / IS1B</strain>
    </source>
</reference>
<keyword evidence="3" id="KW-1185">Reference proteome</keyword>
<dbReference type="HOGENOM" id="CLU_2069929_0_0_0"/>
<gene>
    <name evidence="2" type="ordered locus">Isop_0856</name>
</gene>
<protein>
    <submittedName>
        <fullName evidence="2">Uncharacterized protein</fullName>
    </submittedName>
</protein>
<dbReference type="RefSeq" id="WP_013563735.1">
    <property type="nucleotide sequence ID" value="NC_014962.1"/>
</dbReference>